<comment type="caution">
    <text evidence="2">The sequence shown here is derived from an EMBL/GenBank/DDBJ whole genome shotgun (WGS) entry which is preliminary data.</text>
</comment>
<name>A0A0F9FXC9_9ZZZZ</name>
<evidence type="ECO:0000256" key="1">
    <source>
        <dbReference type="SAM" id="MobiDB-lite"/>
    </source>
</evidence>
<gene>
    <name evidence="2" type="ORF">LCGC14_1898330</name>
</gene>
<feature type="compositionally biased region" description="Low complexity" evidence="1">
    <location>
        <begin position="627"/>
        <end position="641"/>
    </location>
</feature>
<feature type="non-terminal residue" evidence="2">
    <location>
        <position position="1"/>
    </location>
</feature>
<feature type="non-terminal residue" evidence="2">
    <location>
        <position position="816"/>
    </location>
</feature>
<evidence type="ECO:0000313" key="2">
    <source>
        <dbReference type="EMBL" id="KKL91074.1"/>
    </source>
</evidence>
<feature type="region of interest" description="Disordered" evidence="1">
    <location>
        <begin position="621"/>
        <end position="678"/>
    </location>
</feature>
<sequence length="816" mass="90328">PEGGIAFEAVSVSIKATLWRAQPQDITISADGTCVYRIEERPARGKQRRWGPARLVHKMDAKRMLKLQKLLEKTKWLTAPGGEGPALHTDAAEWRISVTRGGKTRAITCRGSRPEPYGSLMWFFRAVAKQENLLYRMNWVGGGRAEALAEILGHMEAYRGVSGKGYPLFDLDYRRYEPTFARVLAKPLGHDDGDLTAAIEVLTYLGRQEHRGQIVKLVRDRSRKVAAAAARSVVAMDAREAIPVLVDAHQAGGTDELAWQLIRFGKASVPTIARLIEQGCTDNDFTSGKLVRAYLDHWRELPGPLDKRIVAAARAGQAKSRHWLEYYDAFLELARTQPPPPGEAVCRVNQSGDVLRSRPVRLIYGWYVLADGKIVAHKAGPPAPPGTARFSLLLSSPRISEGKLEIQSGWRAVRAKPGKWPPPTVSEVARLDVPTGTVLKMTYWAAHPVKRANSWSAFRITKRYTTLWDGWVMQGDKPVRRLVYVARIADKADPVQTFSPPAAPPPGSPPAAGLRTTFRGLKLSESTRLTDPAVVHDTQVALKNHAIRSQGGKPRDKSRTTVIYKSPLKEAGGYHFIVYHDAKAKVFYIQVRLTRRSGRGSEFHGPFRGDPFETLKLKRILPPPTTQPAGASPGPAKGKPPQADEKKPAAHPAVRPGSPQAPEGASTQPGGAKPVPGERTKSRLLERASGMDANAAYVLLKRAFLAGRYEELEQALAADGQIRRRWLSEFRFAKLRARSAAARFRKFRSIGRSNPNGWPTAEDAKELRRLAGICTSAFEHAFRLAPSHFEQGRLYCLWNEMLGTGYFDADSELMRS</sequence>
<proteinExistence type="predicted"/>
<reference evidence="2" key="1">
    <citation type="journal article" date="2015" name="Nature">
        <title>Complex archaea that bridge the gap between prokaryotes and eukaryotes.</title>
        <authorList>
            <person name="Spang A."/>
            <person name="Saw J.H."/>
            <person name="Jorgensen S.L."/>
            <person name="Zaremba-Niedzwiedzka K."/>
            <person name="Martijn J."/>
            <person name="Lind A.E."/>
            <person name="van Eijk R."/>
            <person name="Schleper C."/>
            <person name="Guy L."/>
            <person name="Ettema T.J."/>
        </authorList>
    </citation>
    <scope>NUCLEOTIDE SEQUENCE</scope>
</reference>
<accession>A0A0F9FXC9</accession>
<dbReference type="AlphaFoldDB" id="A0A0F9FXC9"/>
<protein>
    <submittedName>
        <fullName evidence="2">Uncharacterized protein</fullName>
    </submittedName>
</protein>
<dbReference type="Gene3D" id="1.25.10.10">
    <property type="entry name" value="Leucine-rich Repeat Variant"/>
    <property type="match status" value="1"/>
</dbReference>
<organism evidence="2">
    <name type="scientific">marine sediment metagenome</name>
    <dbReference type="NCBI Taxonomy" id="412755"/>
    <lineage>
        <taxon>unclassified sequences</taxon>
        <taxon>metagenomes</taxon>
        <taxon>ecological metagenomes</taxon>
    </lineage>
</organism>
<dbReference type="EMBL" id="LAZR01019831">
    <property type="protein sequence ID" value="KKL91074.1"/>
    <property type="molecule type" value="Genomic_DNA"/>
</dbReference>
<dbReference type="InterPro" id="IPR011989">
    <property type="entry name" value="ARM-like"/>
</dbReference>